<comment type="caution">
    <text evidence="2">The sequence shown here is derived from an EMBL/GenBank/DDBJ whole genome shotgun (WGS) entry which is preliminary data.</text>
</comment>
<evidence type="ECO:0000256" key="1">
    <source>
        <dbReference type="SAM" id="MobiDB-lite"/>
    </source>
</evidence>
<evidence type="ECO:0000313" key="2">
    <source>
        <dbReference type="EMBL" id="KAK3575908.1"/>
    </source>
</evidence>
<gene>
    <name evidence="2" type="ORF">CHS0354_000187</name>
</gene>
<feature type="region of interest" description="Disordered" evidence="1">
    <location>
        <begin position="190"/>
        <end position="265"/>
    </location>
</feature>
<accession>A0AAE0VDY4</accession>
<feature type="region of interest" description="Disordered" evidence="1">
    <location>
        <begin position="376"/>
        <end position="402"/>
    </location>
</feature>
<organism evidence="2 3">
    <name type="scientific">Potamilus streckersoni</name>
    <dbReference type="NCBI Taxonomy" id="2493646"/>
    <lineage>
        <taxon>Eukaryota</taxon>
        <taxon>Metazoa</taxon>
        <taxon>Spiralia</taxon>
        <taxon>Lophotrochozoa</taxon>
        <taxon>Mollusca</taxon>
        <taxon>Bivalvia</taxon>
        <taxon>Autobranchia</taxon>
        <taxon>Heteroconchia</taxon>
        <taxon>Palaeoheterodonta</taxon>
        <taxon>Unionida</taxon>
        <taxon>Unionoidea</taxon>
        <taxon>Unionidae</taxon>
        <taxon>Ambleminae</taxon>
        <taxon>Lampsilini</taxon>
        <taxon>Potamilus</taxon>
    </lineage>
</organism>
<reference evidence="2" key="1">
    <citation type="journal article" date="2021" name="Genome Biol. Evol.">
        <title>A High-Quality Reference Genome for a Parasitic Bivalve with Doubly Uniparental Inheritance (Bivalvia: Unionida).</title>
        <authorList>
            <person name="Smith C.H."/>
        </authorList>
    </citation>
    <scope>NUCLEOTIDE SEQUENCE</scope>
    <source>
        <strain evidence="2">CHS0354</strain>
    </source>
</reference>
<feature type="compositionally biased region" description="Polar residues" evidence="1">
    <location>
        <begin position="203"/>
        <end position="229"/>
    </location>
</feature>
<feature type="compositionally biased region" description="Basic and acidic residues" evidence="1">
    <location>
        <begin position="103"/>
        <end position="116"/>
    </location>
</feature>
<feature type="region of interest" description="Disordered" evidence="1">
    <location>
        <begin position="88"/>
        <end position="154"/>
    </location>
</feature>
<feature type="region of interest" description="Disordered" evidence="1">
    <location>
        <begin position="159"/>
        <end position="178"/>
    </location>
</feature>
<name>A0AAE0VDY4_9BIVA</name>
<feature type="compositionally biased region" description="Polar residues" evidence="1">
    <location>
        <begin position="136"/>
        <end position="152"/>
    </location>
</feature>
<proteinExistence type="predicted"/>
<dbReference type="Proteomes" id="UP001195483">
    <property type="component" value="Unassembled WGS sequence"/>
</dbReference>
<feature type="compositionally biased region" description="Polar residues" evidence="1">
    <location>
        <begin position="376"/>
        <end position="390"/>
    </location>
</feature>
<dbReference type="AlphaFoldDB" id="A0AAE0VDY4"/>
<dbReference type="EMBL" id="JAEAOA010000057">
    <property type="protein sequence ID" value="KAK3575908.1"/>
    <property type="molecule type" value="Genomic_DNA"/>
</dbReference>
<keyword evidence="3" id="KW-1185">Reference proteome</keyword>
<feature type="compositionally biased region" description="Polar residues" evidence="1">
    <location>
        <begin position="169"/>
        <end position="178"/>
    </location>
</feature>
<protein>
    <submittedName>
        <fullName evidence="2">Uncharacterized protein</fullName>
    </submittedName>
</protein>
<sequence>MSQNLKKAFIEHRKTRQVQQRANKLTQKLQALYGNIRPGAPLHRIRNILPQNPGLSHLQTSQMHRPTLLFKSPIIPNRKRKNIEQEPTITPATHHLNIPTPHTDPHEHAAKLDKADNPVPSQISNLKKSKTEDGTYPNNLEQNSMQLKSSDSGIFKKTDRKRSALGKGQPNTGTLNSFTEFEDIRTLLKGKQPIRGPPKGKNSESAAISQGSNTPSTLYQSHSNQQNKNSTKRKCLDCQPNKQNKKGKINKENKQDYPNHSQNDIPLNQQHTITATQTKTKFIPADYHPRYLTLYLHYPVTPNKPLSDPTIIQELQKHKKGNIQIKHPKPSETIIRCYTGAQIRAYKKIKEINDTPIRLCSQHKYITLNRKNTPCTPPQSDYVANTNTSHSIEKVSHPNQTM</sequence>
<reference evidence="2" key="3">
    <citation type="submission" date="2023-05" db="EMBL/GenBank/DDBJ databases">
        <authorList>
            <person name="Smith C.H."/>
        </authorList>
    </citation>
    <scope>NUCLEOTIDE SEQUENCE</scope>
    <source>
        <strain evidence="2">CHS0354</strain>
        <tissue evidence="2">Mantle</tissue>
    </source>
</reference>
<evidence type="ECO:0000313" key="3">
    <source>
        <dbReference type="Proteomes" id="UP001195483"/>
    </source>
</evidence>
<reference evidence="2" key="2">
    <citation type="journal article" date="2021" name="Genome Biol. Evol.">
        <title>Developing a high-quality reference genome for a parasitic bivalve with doubly uniparental inheritance (Bivalvia: Unionida).</title>
        <authorList>
            <person name="Smith C.H."/>
        </authorList>
    </citation>
    <scope>NUCLEOTIDE SEQUENCE</scope>
    <source>
        <strain evidence="2">CHS0354</strain>
        <tissue evidence="2">Mantle</tissue>
    </source>
</reference>